<gene>
    <name evidence="2" type="ordered locus">Rleg2_2201</name>
</gene>
<evidence type="ECO:0000313" key="2">
    <source>
        <dbReference type="EMBL" id="ACI55481.1"/>
    </source>
</evidence>
<evidence type="ECO:0000313" key="3">
    <source>
        <dbReference type="Proteomes" id="UP000008330"/>
    </source>
</evidence>
<dbReference type="KEGG" id="rlt:Rleg2_2201"/>
<keyword evidence="3" id="KW-1185">Reference proteome</keyword>
<dbReference type="InterPro" id="IPR000182">
    <property type="entry name" value="GNAT_dom"/>
</dbReference>
<dbReference type="Gene3D" id="3.40.630.30">
    <property type="match status" value="1"/>
</dbReference>
<reference evidence="2 3" key="1">
    <citation type="journal article" date="2010" name="Stand. Genomic Sci.">
        <title>Complete genome sequence of Rhizobium leguminosarum bv trifolii strain WSM2304, an effective microsymbiont of the South American clover Trifolium polymorphum.</title>
        <authorList>
            <person name="Reeve W."/>
            <person name="O'Hara G."/>
            <person name="Chain P."/>
            <person name="Ardley J."/>
            <person name="Brau L."/>
            <person name="Nandesena K."/>
            <person name="Tiwari R."/>
            <person name="Malfatti S."/>
            <person name="Kiss H."/>
            <person name="Lapidus A."/>
            <person name="Copeland A."/>
            <person name="Nolan M."/>
            <person name="Land M."/>
            <person name="Ivanova N."/>
            <person name="Mavromatis K."/>
            <person name="Markowitz V."/>
            <person name="Kyrpides N."/>
            <person name="Melino V."/>
            <person name="Denton M."/>
            <person name="Yates R."/>
            <person name="Howieson J."/>
        </authorList>
    </citation>
    <scope>NUCLEOTIDE SEQUENCE [LARGE SCALE GENOMIC DNA]</scope>
    <source>
        <strain evidence="2 3">WSM2304</strain>
    </source>
</reference>
<proteinExistence type="predicted"/>
<dbReference type="AlphaFoldDB" id="A0ABF7QMX6"/>
<organism evidence="2 3">
    <name type="scientific">Rhizobium leguminosarum bv. trifolii (strain WSM2304)</name>
    <dbReference type="NCBI Taxonomy" id="395492"/>
    <lineage>
        <taxon>Bacteria</taxon>
        <taxon>Pseudomonadati</taxon>
        <taxon>Pseudomonadota</taxon>
        <taxon>Alphaproteobacteria</taxon>
        <taxon>Hyphomicrobiales</taxon>
        <taxon>Rhizobiaceae</taxon>
        <taxon>Rhizobium/Agrobacterium group</taxon>
        <taxon>Rhizobium</taxon>
    </lineage>
</organism>
<dbReference type="SUPFAM" id="SSF55729">
    <property type="entry name" value="Acyl-CoA N-acyltransferases (Nat)"/>
    <property type="match status" value="1"/>
</dbReference>
<protein>
    <recommendedName>
        <fullName evidence="1">N-acetyltransferase domain-containing protein</fullName>
    </recommendedName>
</protein>
<dbReference type="InterPro" id="IPR016181">
    <property type="entry name" value="Acyl_CoA_acyltransferase"/>
</dbReference>
<dbReference type="Pfam" id="PF13508">
    <property type="entry name" value="Acetyltransf_7"/>
    <property type="match status" value="1"/>
</dbReference>
<sequence>MPSEQGTDLVALGMAAFMPSFSTPCVYPEMRRQGIATKLVRRPRGLERGTEWLHVDFEPHPTSFYHTCGFRRTEVGLIQLG</sequence>
<feature type="domain" description="N-acetyltransferase" evidence="1">
    <location>
        <begin position="25"/>
        <end position="71"/>
    </location>
</feature>
<accession>A0ABF7QMX6</accession>
<name>A0ABF7QMX6_RHILW</name>
<evidence type="ECO:0000259" key="1">
    <source>
        <dbReference type="Pfam" id="PF13508"/>
    </source>
</evidence>
<dbReference type="EMBL" id="CP001191">
    <property type="protein sequence ID" value="ACI55481.1"/>
    <property type="molecule type" value="Genomic_DNA"/>
</dbReference>
<dbReference type="Proteomes" id="UP000008330">
    <property type="component" value="Chromosome"/>
</dbReference>